<proteinExistence type="predicted"/>
<dbReference type="AlphaFoldDB" id="A0A8S1L6M4"/>
<organism evidence="2 3">
    <name type="scientific">Paramecium primaurelia</name>
    <dbReference type="NCBI Taxonomy" id="5886"/>
    <lineage>
        <taxon>Eukaryota</taxon>
        <taxon>Sar</taxon>
        <taxon>Alveolata</taxon>
        <taxon>Ciliophora</taxon>
        <taxon>Intramacronucleata</taxon>
        <taxon>Oligohymenophorea</taxon>
        <taxon>Peniculida</taxon>
        <taxon>Parameciidae</taxon>
        <taxon>Paramecium</taxon>
    </lineage>
</organism>
<gene>
    <name evidence="2" type="ORF">PPRIM_AZ9-3.1.T0310171</name>
</gene>
<evidence type="ECO:0000313" key="2">
    <source>
        <dbReference type="EMBL" id="CAD8061163.1"/>
    </source>
</evidence>
<sequence length="55" mass="6342">MNEPCQLCFKITIINLMMPFGIMNSLMSLLEINNNLSLKVRFNQSEANQVLCHLK</sequence>
<comment type="caution">
    <text evidence="2">The sequence shown here is derived from an EMBL/GenBank/DDBJ whole genome shotgun (WGS) entry which is preliminary data.</text>
</comment>
<evidence type="ECO:0000313" key="3">
    <source>
        <dbReference type="Proteomes" id="UP000688137"/>
    </source>
</evidence>
<dbReference type="EMBL" id="CAJJDM010000030">
    <property type="protein sequence ID" value="CAD8061163.1"/>
    <property type="molecule type" value="Genomic_DNA"/>
</dbReference>
<accession>A0A8S1L6M4</accession>
<name>A0A8S1L6M4_PARPR</name>
<feature type="transmembrane region" description="Helical" evidence="1">
    <location>
        <begin position="7"/>
        <end position="30"/>
    </location>
</feature>
<keyword evidence="1" id="KW-0812">Transmembrane</keyword>
<protein>
    <submittedName>
        <fullName evidence="2">Uncharacterized protein</fullName>
    </submittedName>
</protein>
<keyword evidence="1" id="KW-1133">Transmembrane helix</keyword>
<keyword evidence="3" id="KW-1185">Reference proteome</keyword>
<reference evidence="2" key="1">
    <citation type="submission" date="2021-01" db="EMBL/GenBank/DDBJ databases">
        <authorList>
            <consortium name="Genoscope - CEA"/>
            <person name="William W."/>
        </authorList>
    </citation>
    <scope>NUCLEOTIDE SEQUENCE</scope>
</reference>
<evidence type="ECO:0000256" key="1">
    <source>
        <dbReference type="SAM" id="Phobius"/>
    </source>
</evidence>
<keyword evidence="1" id="KW-0472">Membrane</keyword>
<dbReference type="Proteomes" id="UP000688137">
    <property type="component" value="Unassembled WGS sequence"/>
</dbReference>